<dbReference type="InterPro" id="IPR027558">
    <property type="entry name" value="Pre_pil_HX9DG_C"/>
</dbReference>
<dbReference type="NCBIfam" id="TIGR04294">
    <property type="entry name" value="pre_pil_HX9DG"/>
    <property type="match status" value="1"/>
</dbReference>
<dbReference type="InterPro" id="IPR011453">
    <property type="entry name" value="DUF1559"/>
</dbReference>
<sequence length="334" mass="36318">MKSKRARGITLIELLVVLAVIGLLIALLVPAVQSARESARKLNCSNHLKQIGIALQNYESMHSIYPFGVGVVLGAPDTNPITSVDSRRYSAHSQLLPFLDHTNVYNRINFNVQPFYPDTTGEPRKVTGIGPNEEVAQTTIPVFLCPSDIDRLTHPWGNTNYRSCNGSNWDGKRGNGMFGQSSAVRVSHITDGLSNTAAYSERILGDDDDSSTDMESDLFGLAAPWTEDSFRTWCVNLNESVASTLSNTDSNGGMTWLEGNMNFTRYNHFLTPGTTACKADLTWNGNSMPANSRHGSVVNVVMADGSVRAVSYNVDASLWKAMGSTSGNEVMGNN</sequence>
<dbReference type="NCBIfam" id="TIGR02532">
    <property type="entry name" value="IV_pilin_GFxxxE"/>
    <property type="match status" value="1"/>
</dbReference>
<protein>
    <submittedName>
        <fullName evidence="2">Type II secretion system protein G</fullName>
    </submittedName>
</protein>
<dbReference type="PANTHER" id="PTHR30093:SF2">
    <property type="entry name" value="TYPE II SECRETION SYSTEM PROTEIN H"/>
    <property type="match status" value="1"/>
</dbReference>
<dbReference type="InterPro" id="IPR045584">
    <property type="entry name" value="Pilin-like"/>
</dbReference>
<dbReference type="EMBL" id="CP036266">
    <property type="protein sequence ID" value="QDT21935.1"/>
    <property type="molecule type" value="Genomic_DNA"/>
</dbReference>
<dbReference type="Gene3D" id="3.30.700.10">
    <property type="entry name" value="Glycoprotein, Type 4 Pilin"/>
    <property type="match status" value="1"/>
</dbReference>
<dbReference type="InterPro" id="IPR012902">
    <property type="entry name" value="N_methyl_site"/>
</dbReference>
<evidence type="ECO:0000259" key="1">
    <source>
        <dbReference type="Pfam" id="PF07596"/>
    </source>
</evidence>
<evidence type="ECO:0000313" key="3">
    <source>
        <dbReference type="Proteomes" id="UP000320421"/>
    </source>
</evidence>
<dbReference type="Proteomes" id="UP000320421">
    <property type="component" value="Chromosome"/>
</dbReference>
<dbReference type="RefSeq" id="WP_197996654.1">
    <property type="nucleotide sequence ID" value="NZ_CP036266.1"/>
</dbReference>
<accession>A0A517PRD6</accession>
<dbReference type="Pfam" id="PF07963">
    <property type="entry name" value="N_methyl"/>
    <property type="match status" value="1"/>
</dbReference>
<keyword evidence="3" id="KW-1185">Reference proteome</keyword>
<dbReference type="Pfam" id="PF07596">
    <property type="entry name" value="SBP_bac_10"/>
    <property type="match status" value="1"/>
</dbReference>
<dbReference type="PANTHER" id="PTHR30093">
    <property type="entry name" value="GENERAL SECRETION PATHWAY PROTEIN G"/>
    <property type="match status" value="1"/>
</dbReference>
<name>A0A517PRD6_9PLAN</name>
<organism evidence="2 3">
    <name type="scientific">Gimesia chilikensis</name>
    <dbReference type="NCBI Taxonomy" id="2605989"/>
    <lineage>
        <taxon>Bacteria</taxon>
        <taxon>Pseudomonadati</taxon>
        <taxon>Planctomycetota</taxon>
        <taxon>Planctomycetia</taxon>
        <taxon>Planctomycetales</taxon>
        <taxon>Planctomycetaceae</taxon>
        <taxon>Gimesia</taxon>
    </lineage>
</organism>
<gene>
    <name evidence="2" type="primary">xcpT_36</name>
    <name evidence="2" type="ORF">HG66A1_37400</name>
</gene>
<dbReference type="SUPFAM" id="SSF54523">
    <property type="entry name" value="Pili subunits"/>
    <property type="match status" value="1"/>
</dbReference>
<feature type="domain" description="DUF1559" evidence="1">
    <location>
        <begin position="33"/>
        <end position="316"/>
    </location>
</feature>
<reference evidence="2 3" key="1">
    <citation type="submission" date="2019-02" db="EMBL/GenBank/DDBJ databases">
        <title>Deep-cultivation of Planctomycetes and their phenomic and genomic characterization uncovers novel biology.</title>
        <authorList>
            <person name="Wiegand S."/>
            <person name="Jogler M."/>
            <person name="Boedeker C."/>
            <person name="Pinto D."/>
            <person name="Vollmers J."/>
            <person name="Rivas-Marin E."/>
            <person name="Kohn T."/>
            <person name="Peeters S.H."/>
            <person name="Heuer A."/>
            <person name="Rast P."/>
            <person name="Oberbeckmann S."/>
            <person name="Bunk B."/>
            <person name="Jeske O."/>
            <person name="Meyerdierks A."/>
            <person name="Storesund J.E."/>
            <person name="Kallscheuer N."/>
            <person name="Luecker S."/>
            <person name="Lage O.M."/>
            <person name="Pohl T."/>
            <person name="Merkel B.J."/>
            <person name="Hornburger P."/>
            <person name="Mueller R.-W."/>
            <person name="Bruemmer F."/>
            <person name="Labrenz M."/>
            <person name="Spormann A.M."/>
            <person name="Op den Camp H."/>
            <person name="Overmann J."/>
            <person name="Amann R."/>
            <person name="Jetten M.S.M."/>
            <person name="Mascher T."/>
            <person name="Medema M.H."/>
            <person name="Devos D.P."/>
            <person name="Kaster A.-K."/>
            <person name="Ovreas L."/>
            <person name="Rohde M."/>
            <person name="Galperin M.Y."/>
            <person name="Jogler C."/>
        </authorList>
    </citation>
    <scope>NUCLEOTIDE SEQUENCE [LARGE SCALE GENOMIC DNA]</scope>
    <source>
        <strain evidence="2 3">HG66A1</strain>
    </source>
</reference>
<proteinExistence type="predicted"/>
<evidence type="ECO:0000313" key="2">
    <source>
        <dbReference type="EMBL" id="QDT21935.1"/>
    </source>
</evidence>
<dbReference type="PROSITE" id="PS00409">
    <property type="entry name" value="PROKAR_NTER_METHYL"/>
    <property type="match status" value="1"/>
</dbReference>
<dbReference type="AlphaFoldDB" id="A0A517PRD6"/>